<name>A0A927KA08_9ACTN</name>
<organism evidence="2 3">
    <name type="scientific">Nocardioides donggukensis</name>
    <dbReference type="NCBI Taxonomy" id="2774019"/>
    <lineage>
        <taxon>Bacteria</taxon>
        <taxon>Bacillati</taxon>
        <taxon>Actinomycetota</taxon>
        <taxon>Actinomycetes</taxon>
        <taxon>Propionibacteriales</taxon>
        <taxon>Nocardioidaceae</taxon>
        <taxon>Nocardioides</taxon>
    </lineage>
</organism>
<dbReference type="InterPro" id="IPR012551">
    <property type="entry name" value="DUF1707_SHOCT-like"/>
</dbReference>
<feature type="domain" description="DUF1707" evidence="1">
    <location>
        <begin position="16"/>
        <end position="68"/>
    </location>
</feature>
<dbReference type="PANTHER" id="PTHR40763:SF4">
    <property type="entry name" value="DUF1707 DOMAIN-CONTAINING PROTEIN"/>
    <property type="match status" value="1"/>
</dbReference>
<dbReference type="Pfam" id="PF08044">
    <property type="entry name" value="DUF1707"/>
    <property type="match status" value="1"/>
</dbReference>
<gene>
    <name evidence="2" type="ORF">IE331_12180</name>
</gene>
<proteinExistence type="predicted"/>
<dbReference type="Proteomes" id="UP000616839">
    <property type="component" value="Unassembled WGS sequence"/>
</dbReference>
<protein>
    <submittedName>
        <fullName evidence="2">DUF1707 domain-containing protein</fullName>
    </submittedName>
</protein>
<comment type="caution">
    <text evidence="2">The sequence shown here is derived from an EMBL/GenBank/DDBJ whole genome shotgun (WGS) entry which is preliminary data.</text>
</comment>
<reference evidence="2" key="1">
    <citation type="submission" date="2020-09" db="EMBL/GenBank/DDBJ databases">
        <title>Nocardioides sp. strain MJB4 16S ribosomal RNA gene Genome sequencing and assembly.</title>
        <authorList>
            <person name="Kim I."/>
        </authorList>
    </citation>
    <scope>NUCLEOTIDE SEQUENCE</scope>
    <source>
        <strain evidence="2">MJB4</strain>
    </source>
</reference>
<dbReference type="EMBL" id="JACYXZ010000003">
    <property type="protein sequence ID" value="MBD8870385.1"/>
    <property type="molecule type" value="Genomic_DNA"/>
</dbReference>
<evidence type="ECO:0000313" key="3">
    <source>
        <dbReference type="Proteomes" id="UP000616839"/>
    </source>
</evidence>
<sequence length="219" mass="23187">MDEGRGAVTEPDPARLRISDSDRHQVAELLREAAAEGRLDWDELEERLEATYAAKVAGDLVPIVADLPGSPPAVSSEAHPAVPRPPLLPAGSRHDFSLAVMSGQDRRGVWEIGPSHTAFAMMGGVTLDLREARFAAPEVVVTAVAVMGGIDVHVNAGTRIAVEGLGVMGSFDEARPKVAAEIAADAPLVRVRGLALMGAVTVQRRAMPGESRRGRRALR</sequence>
<accession>A0A927KA08</accession>
<dbReference type="AlphaFoldDB" id="A0A927KA08"/>
<dbReference type="PANTHER" id="PTHR40763">
    <property type="entry name" value="MEMBRANE PROTEIN-RELATED"/>
    <property type="match status" value="1"/>
</dbReference>
<evidence type="ECO:0000259" key="1">
    <source>
        <dbReference type="Pfam" id="PF08044"/>
    </source>
</evidence>
<evidence type="ECO:0000313" key="2">
    <source>
        <dbReference type="EMBL" id="MBD8870385.1"/>
    </source>
</evidence>
<keyword evidence="3" id="KW-1185">Reference proteome</keyword>